<proteinExistence type="predicted"/>
<protein>
    <recommendedName>
        <fullName evidence="5">Carbohydrate-binding module family 19 domain-containing protein</fullName>
    </recommendedName>
</protein>
<organism evidence="3 4">
    <name type="scientific">Pseudopithomyces chartarum</name>
    <dbReference type="NCBI Taxonomy" id="1892770"/>
    <lineage>
        <taxon>Eukaryota</taxon>
        <taxon>Fungi</taxon>
        <taxon>Dikarya</taxon>
        <taxon>Ascomycota</taxon>
        <taxon>Pezizomycotina</taxon>
        <taxon>Dothideomycetes</taxon>
        <taxon>Pleosporomycetidae</taxon>
        <taxon>Pleosporales</taxon>
        <taxon>Massarineae</taxon>
        <taxon>Didymosphaeriaceae</taxon>
        <taxon>Pseudopithomyces</taxon>
    </lineage>
</organism>
<keyword evidence="4" id="KW-1185">Reference proteome</keyword>
<evidence type="ECO:0000256" key="1">
    <source>
        <dbReference type="SAM" id="MobiDB-lite"/>
    </source>
</evidence>
<dbReference type="Proteomes" id="UP001280581">
    <property type="component" value="Unassembled WGS sequence"/>
</dbReference>
<dbReference type="AlphaFoldDB" id="A0AAN6M7V3"/>
<keyword evidence="2" id="KW-0732">Signal</keyword>
<evidence type="ECO:0008006" key="5">
    <source>
        <dbReference type="Google" id="ProtNLM"/>
    </source>
</evidence>
<evidence type="ECO:0000313" key="3">
    <source>
        <dbReference type="EMBL" id="KAK3216194.1"/>
    </source>
</evidence>
<dbReference type="EMBL" id="WVTA01000002">
    <property type="protein sequence ID" value="KAK3216194.1"/>
    <property type="molecule type" value="Genomic_DNA"/>
</dbReference>
<name>A0AAN6M7V3_9PLEO</name>
<comment type="caution">
    <text evidence="3">The sequence shown here is derived from an EMBL/GenBank/DDBJ whole genome shotgun (WGS) entry which is preliminary data.</text>
</comment>
<dbReference type="Gene3D" id="2.70.50.70">
    <property type="match status" value="1"/>
</dbReference>
<evidence type="ECO:0000256" key="2">
    <source>
        <dbReference type="SAM" id="SignalP"/>
    </source>
</evidence>
<dbReference type="PANTHER" id="PTHR36182">
    <property type="entry name" value="PROTEIN, PUTATIVE (AFU_ORTHOLOGUE AFUA_6G10930)-RELATED"/>
    <property type="match status" value="1"/>
</dbReference>
<reference evidence="3 4" key="1">
    <citation type="submission" date="2021-02" db="EMBL/GenBank/DDBJ databases">
        <title>Genome assembly of Pseudopithomyces chartarum.</title>
        <authorList>
            <person name="Jauregui R."/>
            <person name="Singh J."/>
            <person name="Voisey C."/>
        </authorList>
    </citation>
    <scope>NUCLEOTIDE SEQUENCE [LARGE SCALE GENOMIC DNA]</scope>
    <source>
        <strain evidence="3 4">AGR01</strain>
    </source>
</reference>
<feature type="signal peptide" evidence="2">
    <location>
        <begin position="1"/>
        <end position="22"/>
    </location>
</feature>
<dbReference type="PANTHER" id="PTHR36182:SF2">
    <property type="entry name" value="LYTIC POLYSACCHARIDE MONOOXYGENASE"/>
    <property type="match status" value="1"/>
</dbReference>
<evidence type="ECO:0000313" key="4">
    <source>
        <dbReference type="Proteomes" id="UP001280581"/>
    </source>
</evidence>
<gene>
    <name evidence="3" type="ORF">GRF29_8g2553950</name>
</gene>
<feature type="chain" id="PRO_5042854067" description="Carbohydrate-binding module family 19 domain-containing protein" evidence="2">
    <location>
        <begin position="23"/>
        <end position="352"/>
    </location>
</feature>
<feature type="region of interest" description="Disordered" evidence="1">
    <location>
        <begin position="224"/>
        <end position="245"/>
    </location>
</feature>
<sequence length="352" mass="36676">MSAPRILILPIGLLGLAPFAHSHMIMATPQPFGSPDNSPLDPSGSDYPCKIISSMAGPGPTNNWSVGSIQELSFSGSVVHGGGSCQIAVTTDKNPTRQSSFKVIHSIEGGCPGVGSPDTFGFKVPDLLPDGDLVVAWTWFNRIGNREMYMNCANVKVTGGAPETSKLEKLPNMALANIGVAPGTFCKTKEGFDYTFPGVGQNDDTVDRVGAGPFIELCGNEASATHNPDISSSSDTNIPTESNDSVYNTGFNADNDAVTSGTSQTSAAPVSADLVSAPASATFAATAGSDAGPDTCSYNGAMFCNGERQFGLCSNDMIIWQNVAAGTKCEHNKIVRCDFTASSALYFNNTIT</sequence>
<accession>A0AAN6M7V3</accession>